<evidence type="ECO:0000313" key="2">
    <source>
        <dbReference type="Proteomes" id="UP000707451"/>
    </source>
</evidence>
<dbReference type="EMBL" id="JAHRHY010000011">
    <property type="protein sequence ID" value="KAG9065968.1"/>
    <property type="molecule type" value="Genomic_DNA"/>
</dbReference>
<dbReference type="OrthoDB" id="2393401at2759"/>
<dbReference type="Proteomes" id="UP000707451">
    <property type="component" value="Unassembled WGS sequence"/>
</dbReference>
<comment type="caution">
    <text evidence="1">The sequence shown here is derived from an EMBL/GenBank/DDBJ whole genome shotgun (WGS) entry which is preliminary data.</text>
</comment>
<protein>
    <submittedName>
        <fullName evidence="1">Uncharacterized protein</fullName>
    </submittedName>
</protein>
<accession>A0A9P7XTK1</accession>
<name>A0A9P7XTK1_9FUNG</name>
<evidence type="ECO:0000313" key="1">
    <source>
        <dbReference type="EMBL" id="KAG9065968.1"/>
    </source>
</evidence>
<dbReference type="AlphaFoldDB" id="A0A9P7XTK1"/>
<sequence>MADIGQTGNIDRLSSNGQYRLGACIYIPQGLNFAKELLDDFKTSKLFQGTDLENCRKGINILRDLMIETAEKMRHRLPKLLEEHAALIAGLEDSDNKEVQVLEEAVEDIYDQYKTAPEDMALSDCDTQGMIMDRDDTFDGVGNSSEFIYDLSEEMNPREYGEETAASLWAFVFAESDEDDSFSDVDHDQAIPTLAFATVEEADQIDNKLLQRLFDRGEIEPRSDTPMSTLTLPLHFETQSDLILKPGLNGTKALQENEASNLKTTKKLRQTTYAAKVVSSSSPSVVSPLRQPLISDSLFKGGKEN</sequence>
<reference evidence="1" key="1">
    <citation type="submission" date="2021-06" db="EMBL/GenBank/DDBJ databases">
        <title>Genome Sequence of Mortierella hyaline Strain SCG-10, a Cold-Adapted, Nitrate-Reducing Fungus Isolated from Soil in Minnesota, USA.</title>
        <authorList>
            <person name="Aldossari N."/>
        </authorList>
    </citation>
    <scope>NUCLEOTIDE SEQUENCE</scope>
    <source>
        <strain evidence="1">SCG-10</strain>
    </source>
</reference>
<organism evidence="1 2">
    <name type="scientific">Linnemannia hyalina</name>
    <dbReference type="NCBI Taxonomy" id="64524"/>
    <lineage>
        <taxon>Eukaryota</taxon>
        <taxon>Fungi</taxon>
        <taxon>Fungi incertae sedis</taxon>
        <taxon>Mucoromycota</taxon>
        <taxon>Mortierellomycotina</taxon>
        <taxon>Mortierellomycetes</taxon>
        <taxon>Mortierellales</taxon>
        <taxon>Mortierellaceae</taxon>
        <taxon>Linnemannia</taxon>
    </lineage>
</organism>
<keyword evidence="2" id="KW-1185">Reference proteome</keyword>
<proteinExistence type="predicted"/>
<gene>
    <name evidence="1" type="ORF">KI688_002265</name>
</gene>